<reference evidence="2 3" key="1">
    <citation type="submission" date="2013-12" db="EMBL/GenBank/DDBJ databases">
        <title>Complete genome sequence of Rhizobium etli bv. mimosae IE4771.</title>
        <authorList>
            <person name="Bustos P."/>
            <person name="Santamaria R.I."/>
            <person name="Lozano L."/>
            <person name="Ormeno-Orrillo E."/>
            <person name="Rogel M.A."/>
            <person name="Romero D."/>
            <person name="Cevallos M.A."/>
            <person name="Martinez-Romero E."/>
            <person name="Gonzalez V."/>
        </authorList>
    </citation>
    <scope>NUCLEOTIDE SEQUENCE [LARGE SCALE GENOMIC DNA]</scope>
    <source>
        <strain evidence="2 3">IE4771</strain>
    </source>
</reference>
<dbReference type="RefSeq" id="WP_038688707.1">
    <property type="nucleotide sequence ID" value="NZ_CP006986.1"/>
</dbReference>
<dbReference type="SUPFAM" id="SSF52266">
    <property type="entry name" value="SGNH hydrolase"/>
    <property type="match status" value="1"/>
</dbReference>
<dbReference type="Pfam" id="PF13472">
    <property type="entry name" value="Lipase_GDSL_2"/>
    <property type="match status" value="1"/>
</dbReference>
<dbReference type="InterPro" id="IPR036514">
    <property type="entry name" value="SGNH_hydro_sf"/>
</dbReference>
<protein>
    <submittedName>
        <fullName evidence="2">SGNH family esterase protein</fullName>
    </submittedName>
</protein>
<dbReference type="GO" id="GO:0016788">
    <property type="term" value="F:hydrolase activity, acting on ester bonds"/>
    <property type="evidence" value="ECO:0007669"/>
    <property type="project" value="UniProtKB-ARBA"/>
</dbReference>
<dbReference type="AlphaFoldDB" id="A0A060HW72"/>
<gene>
    <name evidence="2" type="ORF">IE4771_CH02068</name>
</gene>
<dbReference type="CDD" id="cd01839">
    <property type="entry name" value="SGNH_arylesterase_like"/>
    <property type="match status" value="1"/>
</dbReference>
<proteinExistence type="predicted"/>
<evidence type="ECO:0000313" key="3">
    <source>
        <dbReference type="Proteomes" id="UP000027180"/>
    </source>
</evidence>
<dbReference type="HOGENOM" id="CLU_088167_0_0_5"/>
<evidence type="ECO:0000259" key="1">
    <source>
        <dbReference type="Pfam" id="PF13472"/>
    </source>
</evidence>
<dbReference type="OrthoDB" id="164654at2"/>
<dbReference type="KEGG" id="rei:IE4771_CH02068"/>
<dbReference type="EMBL" id="CP006986">
    <property type="protein sequence ID" value="AIC27178.1"/>
    <property type="molecule type" value="Genomic_DNA"/>
</dbReference>
<name>A0A060HW72_RHIET</name>
<dbReference type="Gene3D" id="3.40.50.1110">
    <property type="entry name" value="SGNH hydrolase"/>
    <property type="match status" value="1"/>
</dbReference>
<organism evidence="2 3">
    <name type="scientific">Rhizobium etli bv. mimosae str. IE4771</name>
    <dbReference type="NCBI Taxonomy" id="1432050"/>
    <lineage>
        <taxon>Bacteria</taxon>
        <taxon>Pseudomonadati</taxon>
        <taxon>Pseudomonadota</taxon>
        <taxon>Alphaproteobacteria</taxon>
        <taxon>Hyphomicrobiales</taxon>
        <taxon>Rhizobiaceae</taxon>
        <taxon>Rhizobium/Agrobacterium group</taxon>
        <taxon>Rhizobium</taxon>
    </lineage>
</organism>
<evidence type="ECO:0000313" key="2">
    <source>
        <dbReference type="EMBL" id="AIC27178.1"/>
    </source>
</evidence>
<dbReference type="InterPro" id="IPR013830">
    <property type="entry name" value="SGNH_hydro"/>
</dbReference>
<feature type="domain" description="SGNH hydrolase-type esterase" evidence="1">
    <location>
        <begin position="7"/>
        <end position="185"/>
    </location>
</feature>
<sequence>MTKTVLCYGDSLTWGYDAETIGRHEYKNRWPSVLQAALGSEARIIAEGLNGRTTAFDDHLADCDRNGARVLPTILQTHAPLDLVILLLGTNDMKPVVAGSAFAACQGISRLVRLIRNHAWPFEFDGPEILIVAPPAICATGNVPFAASFPGGIEESAKLATLYRDLADELGCGFFDGNSVAKTTPIDGIHLDAENTRALGRGLESIVRMMLGI</sequence>
<dbReference type="Proteomes" id="UP000027180">
    <property type="component" value="Chromosome"/>
</dbReference>
<accession>A0A060HW72</accession>